<protein>
    <submittedName>
        <fullName evidence="4">DUF5067 domain-containing protein</fullName>
    </submittedName>
</protein>
<accession>A0A4S2F6Q4</accession>
<dbReference type="InterPro" id="IPR031989">
    <property type="entry name" value="DUF5067"/>
</dbReference>
<dbReference type="AlphaFoldDB" id="A0A4S2F6Q4"/>
<evidence type="ECO:0000256" key="2">
    <source>
        <dbReference type="SAM" id="MobiDB-lite"/>
    </source>
</evidence>
<dbReference type="Proteomes" id="UP000310263">
    <property type="component" value="Unassembled WGS sequence"/>
</dbReference>
<dbReference type="EMBL" id="SRYE01000001">
    <property type="protein sequence ID" value="TGY63014.1"/>
    <property type="molecule type" value="Genomic_DNA"/>
</dbReference>
<dbReference type="OrthoDB" id="3240463at2"/>
<evidence type="ECO:0000313" key="4">
    <source>
        <dbReference type="EMBL" id="TGY63014.1"/>
    </source>
</evidence>
<evidence type="ECO:0000256" key="1">
    <source>
        <dbReference type="ARBA" id="ARBA00022729"/>
    </source>
</evidence>
<evidence type="ECO:0000259" key="3">
    <source>
        <dbReference type="Pfam" id="PF16729"/>
    </source>
</evidence>
<evidence type="ECO:0000313" key="5">
    <source>
        <dbReference type="Proteomes" id="UP000310263"/>
    </source>
</evidence>
<name>A0A4S2F6Q4_9ACTN</name>
<comment type="caution">
    <text evidence="4">The sequence shown here is derived from an EMBL/GenBank/DDBJ whole genome shotgun (WGS) entry which is preliminary data.</text>
</comment>
<keyword evidence="5" id="KW-1185">Reference proteome</keyword>
<dbReference type="Pfam" id="PF16729">
    <property type="entry name" value="DUF5067"/>
    <property type="match status" value="1"/>
</dbReference>
<dbReference type="Gene3D" id="2.60.40.1240">
    <property type="match status" value="1"/>
</dbReference>
<feature type="domain" description="DUF5067" evidence="3">
    <location>
        <begin position="49"/>
        <end position="168"/>
    </location>
</feature>
<proteinExistence type="predicted"/>
<reference evidence="4 5" key="1">
    <citation type="submission" date="2019-04" db="EMBL/GenBank/DDBJ databases">
        <title>Microbes associate with the intestines of laboratory mice.</title>
        <authorList>
            <person name="Navarre W."/>
            <person name="Wong E."/>
            <person name="Huang K."/>
            <person name="Tropini C."/>
            <person name="Ng K."/>
            <person name="Yu B."/>
        </authorList>
    </citation>
    <scope>NUCLEOTIDE SEQUENCE [LARGE SCALE GENOMIC DNA]</scope>
    <source>
        <strain evidence="4 5">NM07_P-09</strain>
    </source>
</reference>
<dbReference type="InterPro" id="IPR029050">
    <property type="entry name" value="Immunoprotect_excell_Ig-like"/>
</dbReference>
<organism evidence="4 5">
    <name type="scientific">Muricaecibacterium torontonense</name>
    <dbReference type="NCBI Taxonomy" id="3032871"/>
    <lineage>
        <taxon>Bacteria</taxon>
        <taxon>Bacillati</taxon>
        <taxon>Actinomycetota</taxon>
        <taxon>Coriobacteriia</taxon>
        <taxon>Coriobacteriales</taxon>
        <taxon>Atopobiaceae</taxon>
        <taxon>Muricaecibacterium</taxon>
    </lineage>
</organism>
<feature type="region of interest" description="Disordered" evidence="2">
    <location>
        <begin position="44"/>
        <end position="74"/>
    </location>
</feature>
<keyword evidence="1" id="KW-0732">Signal</keyword>
<feature type="compositionally biased region" description="Low complexity" evidence="2">
    <location>
        <begin position="44"/>
        <end position="72"/>
    </location>
</feature>
<gene>
    <name evidence="4" type="ORF">E5334_00375</name>
</gene>
<sequence length="186" mass="19448">MTSSNAADRPISKEHLMTLATKLGAVACASLLVLSLGACGSSSNSDSNSADTSSDASQEQQAQQAEPAQDSPYQVSIDNAQVVKAYDDANAICLTFTFTNNSDEAQAFGTATSVTVYQDGVEQEIAMPAESPANYGNSMSKVKPGASITVDNVYALANTTSPVEVEVTELFDLDQTVLAEKTFNLS</sequence>